<evidence type="ECO:0000259" key="7">
    <source>
        <dbReference type="PROSITE" id="PS51900"/>
    </source>
</evidence>
<accession>A0ABT9VDG9</accession>
<evidence type="ECO:0000256" key="4">
    <source>
        <dbReference type="ARBA" id="ARBA00023172"/>
    </source>
</evidence>
<evidence type="ECO:0000256" key="1">
    <source>
        <dbReference type="ARBA" id="ARBA00008857"/>
    </source>
</evidence>
<dbReference type="Pfam" id="PF00589">
    <property type="entry name" value="Phage_integrase"/>
    <property type="match status" value="1"/>
</dbReference>
<dbReference type="PROSITE" id="PS51898">
    <property type="entry name" value="TYR_RECOMBINASE"/>
    <property type="match status" value="1"/>
</dbReference>
<feature type="domain" description="Core-binding (CB)" evidence="7">
    <location>
        <begin position="63"/>
        <end position="146"/>
    </location>
</feature>
<gene>
    <name evidence="8" type="ORF">J2S77_000973</name>
</gene>
<evidence type="ECO:0000256" key="3">
    <source>
        <dbReference type="ARBA" id="ARBA00023125"/>
    </source>
</evidence>
<dbReference type="PANTHER" id="PTHR30349:SF64">
    <property type="entry name" value="PROPHAGE INTEGRASE INTD-RELATED"/>
    <property type="match status" value="1"/>
</dbReference>
<comment type="caution">
    <text evidence="8">The sequence shown here is derived from an EMBL/GenBank/DDBJ whole genome shotgun (WGS) entry which is preliminary data.</text>
</comment>
<dbReference type="SUPFAM" id="SSF56349">
    <property type="entry name" value="DNA breaking-rejoining enzymes"/>
    <property type="match status" value="1"/>
</dbReference>
<dbReference type="InterPro" id="IPR011010">
    <property type="entry name" value="DNA_brk_join_enz"/>
</dbReference>
<dbReference type="Proteomes" id="UP001224359">
    <property type="component" value="Unassembled WGS sequence"/>
</dbReference>
<dbReference type="InterPro" id="IPR050090">
    <property type="entry name" value="Tyrosine_recombinase_XerCD"/>
</dbReference>
<protein>
    <submittedName>
        <fullName evidence="8">Integrase</fullName>
    </submittedName>
</protein>
<dbReference type="Pfam" id="PF14657">
    <property type="entry name" value="Arm-DNA-bind_4"/>
    <property type="match status" value="1"/>
</dbReference>
<dbReference type="CDD" id="cd01189">
    <property type="entry name" value="INT_ICEBs1_C_like"/>
    <property type="match status" value="1"/>
</dbReference>
<dbReference type="InterPro" id="IPR013762">
    <property type="entry name" value="Integrase-like_cat_sf"/>
</dbReference>
<evidence type="ECO:0000313" key="9">
    <source>
        <dbReference type="Proteomes" id="UP001224359"/>
    </source>
</evidence>
<keyword evidence="2" id="KW-0229">DNA integration</keyword>
<feature type="domain" description="Tyr recombinase" evidence="6">
    <location>
        <begin position="168"/>
        <end position="374"/>
    </location>
</feature>
<evidence type="ECO:0000313" key="8">
    <source>
        <dbReference type="EMBL" id="MDQ0159009.1"/>
    </source>
</evidence>
<organism evidence="8 9">
    <name type="scientific">Alkalibacillus salilacus</name>
    <dbReference type="NCBI Taxonomy" id="284582"/>
    <lineage>
        <taxon>Bacteria</taxon>
        <taxon>Bacillati</taxon>
        <taxon>Bacillota</taxon>
        <taxon>Bacilli</taxon>
        <taxon>Bacillales</taxon>
        <taxon>Bacillaceae</taxon>
        <taxon>Alkalibacillus</taxon>
    </lineage>
</organism>
<dbReference type="PANTHER" id="PTHR30349">
    <property type="entry name" value="PHAGE INTEGRASE-RELATED"/>
    <property type="match status" value="1"/>
</dbReference>
<name>A0ABT9VDG9_9BACI</name>
<dbReference type="InterPro" id="IPR002104">
    <property type="entry name" value="Integrase_catalytic"/>
</dbReference>
<reference evidence="8 9" key="1">
    <citation type="submission" date="2023-07" db="EMBL/GenBank/DDBJ databases">
        <title>Genomic Encyclopedia of Type Strains, Phase IV (KMG-IV): sequencing the most valuable type-strain genomes for metagenomic binning, comparative biology and taxonomic classification.</title>
        <authorList>
            <person name="Goeker M."/>
        </authorList>
    </citation>
    <scope>NUCLEOTIDE SEQUENCE [LARGE SCALE GENOMIC DNA]</scope>
    <source>
        <strain evidence="8 9">DSM 16460</strain>
    </source>
</reference>
<dbReference type="InterPro" id="IPR010998">
    <property type="entry name" value="Integrase_recombinase_N"/>
</dbReference>
<dbReference type="InterPro" id="IPR028259">
    <property type="entry name" value="AP2-like_int_N"/>
</dbReference>
<dbReference type="Gene3D" id="1.10.150.130">
    <property type="match status" value="1"/>
</dbReference>
<sequence length="383" mass="45622">MGISLNEYKEGLWEFRLTYYDPITDQRKERSKRGFKRKKDARIEAQQLEEQLLNNFDTANHNMLLKEYMQHWLVEYKKDVVRKNTYKLHQTNINKHIIPYFQNIKIKNLKPTMYQKFLNHLYNEGYAKRTVEIVHGTLRNGLEKAKQLNIIDRNPAEGATIKGKSKKQTIKFIDSSDISNFLKEARQYGYIYWMFYYFLIETGMRKGEAAAIQWSDINFKEKTVRINKSLDFQASTNDELFGDTKTYRSTRTITLRDPLIDKLKFHLKWQNENKKTFGDLYHHDLNLVLCRDDGNYMPKSSLFNSFERILKRAGLPKLPIHSLRHTHVVILMESGWSDYKQIQERLGHGSYQITADVYAHISDRINQEGMQKYDDYMKKILNE</sequence>
<comment type="similarity">
    <text evidence="1">Belongs to the 'phage' integrase family.</text>
</comment>
<dbReference type="PROSITE" id="PS51900">
    <property type="entry name" value="CB"/>
    <property type="match status" value="1"/>
</dbReference>
<dbReference type="RefSeq" id="WP_306975158.1">
    <property type="nucleotide sequence ID" value="NZ_JAUSTQ010000003.1"/>
</dbReference>
<dbReference type="Gene3D" id="1.10.443.10">
    <property type="entry name" value="Intergrase catalytic core"/>
    <property type="match status" value="1"/>
</dbReference>
<evidence type="ECO:0000259" key="6">
    <source>
        <dbReference type="PROSITE" id="PS51898"/>
    </source>
</evidence>
<dbReference type="InterPro" id="IPR004107">
    <property type="entry name" value="Integrase_SAM-like_N"/>
</dbReference>
<evidence type="ECO:0000256" key="2">
    <source>
        <dbReference type="ARBA" id="ARBA00022908"/>
    </source>
</evidence>
<proteinExistence type="inferred from homology"/>
<keyword evidence="3 5" id="KW-0238">DNA-binding</keyword>
<evidence type="ECO:0000256" key="5">
    <source>
        <dbReference type="PROSITE-ProRule" id="PRU01248"/>
    </source>
</evidence>
<dbReference type="InterPro" id="IPR044068">
    <property type="entry name" value="CB"/>
</dbReference>
<keyword evidence="9" id="KW-1185">Reference proteome</keyword>
<dbReference type="Pfam" id="PF14659">
    <property type="entry name" value="Phage_int_SAM_3"/>
    <property type="match status" value="1"/>
</dbReference>
<dbReference type="EMBL" id="JAUSTQ010000003">
    <property type="protein sequence ID" value="MDQ0159009.1"/>
    <property type="molecule type" value="Genomic_DNA"/>
</dbReference>
<keyword evidence="4" id="KW-0233">DNA recombination</keyword>